<keyword evidence="3" id="KW-0175">Coiled coil</keyword>
<keyword evidence="2 4" id="KW-0732">Signal</keyword>
<organism evidence="5 6">
    <name type="scientific">Marinomonas primoryensis</name>
    <dbReference type="NCBI Taxonomy" id="178399"/>
    <lineage>
        <taxon>Bacteria</taxon>
        <taxon>Pseudomonadati</taxon>
        <taxon>Pseudomonadota</taxon>
        <taxon>Gammaproteobacteria</taxon>
        <taxon>Oceanospirillales</taxon>
        <taxon>Oceanospirillaceae</taxon>
        <taxon>Marinomonas</taxon>
    </lineage>
</organism>
<dbReference type="SMART" id="SM00935">
    <property type="entry name" value="OmpH"/>
    <property type="match status" value="1"/>
</dbReference>
<evidence type="ECO:0000256" key="4">
    <source>
        <dbReference type="SAM" id="SignalP"/>
    </source>
</evidence>
<dbReference type="SUPFAM" id="SSF111384">
    <property type="entry name" value="OmpH-like"/>
    <property type="match status" value="1"/>
</dbReference>
<feature type="coiled-coil region" evidence="3">
    <location>
        <begin position="48"/>
        <end position="112"/>
    </location>
</feature>
<sequence>MKKIITAIFTLCFMNSVQATEVAVIDFRAALLASNIGQEAAKEPKQKVAEMDARLKKEQADLELLAKDLKRDELTLSEGEFKKRRQALAEHDNKVRAMAANMQRQAKALEQKLIQSLTPQGEAALKSLIEERKLDLVLNRQLSLYADADADLTDELVKRINKDN</sequence>
<reference evidence="5 6" key="1">
    <citation type="submission" date="2016-06" db="EMBL/GenBank/DDBJ databases">
        <title>The sequenced genome of the ice-adhering bacterium Marinomonas primoryensis, from Antarctica.</title>
        <authorList>
            <person name="Graham L."/>
            <person name="Vance T.D.R."/>
            <person name="Davies P.L."/>
        </authorList>
    </citation>
    <scope>NUCLEOTIDE SEQUENCE [LARGE SCALE GENOMIC DNA]</scope>
    <source>
        <strain evidence="5 6">AceL</strain>
    </source>
</reference>
<dbReference type="PANTHER" id="PTHR35089:SF1">
    <property type="entry name" value="CHAPERONE PROTEIN SKP"/>
    <property type="match status" value="1"/>
</dbReference>
<gene>
    <name evidence="5" type="ORF">A8139_08395</name>
</gene>
<proteinExistence type="inferred from homology"/>
<evidence type="ECO:0000256" key="3">
    <source>
        <dbReference type="SAM" id="Coils"/>
    </source>
</evidence>
<dbReference type="OrthoDB" id="6107787at2"/>
<protein>
    <submittedName>
        <fullName evidence="5">Outer membrane chaperone Skp</fullName>
    </submittedName>
</protein>
<feature type="signal peptide" evidence="4">
    <location>
        <begin position="1"/>
        <end position="19"/>
    </location>
</feature>
<dbReference type="GO" id="GO:0051082">
    <property type="term" value="F:unfolded protein binding"/>
    <property type="evidence" value="ECO:0007669"/>
    <property type="project" value="InterPro"/>
</dbReference>
<dbReference type="Proteomes" id="UP000249898">
    <property type="component" value="Chromosome"/>
</dbReference>
<dbReference type="InterPro" id="IPR024930">
    <property type="entry name" value="Skp_dom_sf"/>
</dbReference>
<dbReference type="InterPro" id="IPR005632">
    <property type="entry name" value="Chaperone_Skp"/>
</dbReference>
<dbReference type="AlphaFoldDB" id="A0A2Z4PRG6"/>
<evidence type="ECO:0000256" key="2">
    <source>
        <dbReference type="ARBA" id="ARBA00022729"/>
    </source>
</evidence>
<dbReference type="Gene3D" id="3.30.910.20">
    <property type="entry name" value="Skp domain"/>
    <property type="match status" value="1"/>
</dbReference>
<evidence type="ECO:0000256" key="1">
    <source>
        <dbReference type="ARBA" id="ARBA00009091"/>
    </source>
</evidence>
<dbReference type="GO" id="GO:0005829">
    <property type="term" value="C:cytosol"/>
    <property type="evidence" value="ECO:0007669"/>
    <property type="project" value="TreeGrafter"/>
</dbReference>
<dbReference type="EMBL" id="CP016181">
    <property type="protein sequence ID" value="AWY00015.1"/>
    <property type="molecule type" value="Genomic_DNA"/>
</dbReference>
<comment type="similarity">
    <text evidence="1">Belongs to the Skp family.</text>
</comment>
<name>A0A2Z4PRG6_9GAMM</name>
<dbReference type="RefSeq" id="WP_112137283.1">
    <property type="nucleotide sequence ID" value="NZ_CP016181.1"/>
</dbReference>
<feature type="chain" id="PRO_5016444322" evidence="4">
    <location>
        <begin position="20"/>
        <end position="164"/>
    </location>
</feature>
<dbReference type="PANTHER" id="PTHR35089">
    <property type="entry name" value="CHAPERONE PROTEIN SKP"/>
    <property type="match status" value="1"/>
</dbReference>
<evidence type="ECO:0000313" key="5">
    <source>
        <dbReference type="EMBL" id="AWY00015.1"/>
    </source>
</evidence>
<dbReference type="Pfam" id="PF03938">
    <property type="entry name" value="OmpH"/>
    <property type="match status" value="1"/>
</dbReference>
<accession>A0A2Z4PRG6</accession>
<evidence type="ECO:0000313" key="6">
    <source>
        <dbReference type="Proteomes" id="UP000249898"/>
    </source>
</evidence>
<dbReference type="GO" id="GO:0050821">
    <property type="term" value="P:protein stabilization"/>
    <property type="evidence" value="ECO:0007669"/>
    <property type="project" value="TreeGrafter"/>
</dbReference>